<evidence type="ECO:0000313" key="2">
    <source>
        <dbReference type="Proteomes" id="UP000828048"/>
    </source>
</evidence>
<dbReference type="EMBL" id="CM037161">
    <property type="protein sequence ID" value="KAH7853567.1"/>
    <property type="molecule type" value="Genomic_DNA"/>
</dbReference>
<protein>
    <submittedName>
        <fullName evidence="1">Uncharacterized protein</fullName>
    </submittedName>
</protein>
<dbReference type="Proteomes" id="UP000828048">
    <property type="component" value="Chromosome 11"/>
</dbReference>
<gene>
    <name evidence="1" type="ORF">Vadar_004142</name>
</gene>
<keyword evidence="2" id="KW-1185">Reference proteome</keyword>
<comment type="caution">
    <text evidence="1">The sequence shown here is derived from an EMBL/GenBank/DDBJ whole genome shotgun (WGS) entry which is preliminary data.</text>
</comment>
<reference evidence="1 2" key="1">
    <citation type="journal article" date="2021" name="Hortic Res">
        <title>High-quality reference genome and annotation aids understanding of berry development for evergreen blueberry (Vaccinium darrowii).</title>
        <authorList>
            <person name="Yu J."/>
            <person name="Hulse-Kemp A.M."/>
            <person name="Babiker E."/>
            <person name="Staton M."/>
        </authorList>
    </citation>
    <scope>NUCLEOTIDE SEQUENCE [LARGE SCALE GENOMIC DNA]</scope>
    <source>
        <strain evidence="2">cv. NJ 8807/NJ 8810</strain>
        <tissue evidence="1">Young leaf</tissue>
    </source>
</reference>
<accession>A0ACB7YIV5</accession>
<evidence type="ECO:0000313" key="1">
    <source>
        <dbReference type="EMBL" id="KAH7853567.1"/>
    </source>
</evidence>
<proteinExistence type="predicted"/>
<sequence>MDVDVGFHVEFLTKEEAWTLFKKKVGNHVDSHDEPLRDIAWAICNKCRGLPVAINAIGGALKGKDMHAWKDALHKLKNSMLKDIVGINQKVYASLKWSYDQLASEDAKSCFLLCCLFAEDAEISIDDLVRYYMAWRTLNHYQMPVTLEQGFDRVCTVVDTLKSCCLLLDGESKHLVKMHDVVRDIAISIAKDEKSFLVKHGFKDWPEKVAYEHCSVISLRPDDVRKVPDKLVCPELHTLRLDCATNRSPLQIPDEFFIGTGNLMVLDLTRVIMSPLLPASLAKLAKLQMLCLNRCHLGDISILKDLKVHLEILSLRGSNIEVLPPEVGELTRLRLLDMSDCLQLGMIPKGVISKLFRLEELHMPMNFGKWEGTTNERKISNASLDELMSLTRLTTLNIWIPDAALLPEDLSFENLVRFEIIISKRFEYDPVRHFRHRVYTKPLTGILILENFHVANNLEFLLGKPKRSIPRNVLYPYLTDLSVRDCGMKYLFSPSCARELVGLQRLTIKHCGVMEGVIETEKDKDEDIPIIFSGLKLLNLKNLPNLISFYPEKGKTATSSGSSSDHAQTVLFNDKVML</sequence>
<organism evidence="1 2">
    <name type="scientific">Vaccinium darrowii</name>
    <dbReference type="NCBI Taxonomy" id="229202"/>
    <lineage>
        <taxon>Eukaryota</taxon>
        <taxon>Viridiplantae</taxon>
        <taxon>Streptophyta</taxon>
        <taxon>Embryophyta</taxon>
        <taxon>Tracheophyta</taxon>
        <taxon>Spermatophyta</taxon>
        <taxon>Magnoliopsida</taxon>
        <taxon>eudicotyledons</taxon>
        <taxon>Gunneridae</taxon>
        <taxon>Pentapetalae</taxon>
        <taxon>asterids</taxon>
        <taxon>Ericales</taxon>
        <taxon>Ericaceae</taxon>
        <taxon>Vaccinioideae</taxon>
        <taxon>Vaccinieae</taxon>
        <taxon>Vaccinium</taxon>
    </lineage>
</organism>
<name>A0ACB7YIV5_9ERIC</name>